<dbReference type="PANTHER" id="PTHR21593">
    <property type="entry name" value="PRION-LIKE- Q/N-RICH -DOMAIN-BEARING PROTEIN PROTEIN"/>
    <property type="match status" value="1"/>
</dbReference>
<keyword evidence="2" id="KW-0732">Signal</keyword>
<feature type="domain" description="SXP/RAL-2 family protein Ani s 5-like cation-binding" evidence="3">
    <location>
        <begin position="49"/>
        <end position="141"/>
    </location>
</feature>
<dbReference type="Proteomes" id="UP000492821">
    <property type="component" value="Unassembled WGS sequence"/>
</dbReference>
<sequence length="216" mass="21728">MKLQLTIAISVVIVGIAFAQGGGVGGTGIQLPTLPAPTFLQGLSVSEISEFLSIINNANMTQAEITAAVTEWANQFSNNVQNEVGQWLANVTAQVEQLFDDLDSVVSQLSPEAQALFNNIKQYITNIEITTNAQCANVISLVGGATNNVLSELFTAVPILGNICGIQLFGGILGGLVGGLVAALLGLVGGILGGLLGGLGGVVGGVVGSIGGGLGL</sequence>
<keyword evidence="1" id="KW-0812">Transmembrane</keyword>
<keyword evidence="1" id="KW-0472">Membrane</keyword>
<name>A0A7E4WA39_PANRE</name>
<evidence type="ECO:0000256" key="2">
    <source>
        <dbReference type="SAM" id="SignalP"/>
    </source>
</evidence>
<dbReference type="AlphaFoldDB" id="A0A7E4WA39"/>
<dbReference type="WBParaSite" id="Pan_g88.t1">
    <property type="protein sequence ID" value="Pan_g88.t1"/>
    <property type="gene ID" value="Pan_g88"/>
</dbReference>
<feature type="transmembrane region" description="Helical" evidence="1">
    <location>
        <begin position="168"/>
        <end position="188"/>
    </location>
</feature>
<dbReference type="PANTHER" id="PTHR21593:SF36">
    <property type="entry name" value="DUF148 DOMAIN-CONTAINING PROTEIN-RELATED"/>
    <property type="match status" value="1"/>
</dbReference>
<dbReference type="InterPro" id="IPR052823">
    <property type="entry name" value="SXP/RAL-2_related"/>
</dbReference>
<evidence type="ECO:0000256" key="1">
    <source>
        <dbReference type="SAM" id="Phobius"/>
    </source>
</evidence>
<dbReference type="Pfam" id="PF02520">
    <property type="entry name" value="ANIS5_cation-bd"/>
    <property type="match status" value="1"/>
</dbReference>
<dbReference type="InterPro" id="IPR003677">
    <property type="entry name" value="ANIS5_cation-bd"/>
</dbReference>
<feature type="chain" id="PRO_5028995759" evidence="2">
    <location>
        <begin position="20"/>
        <end position="216"/>
    </location>
</feature>
<proteinExistence type="predicted"/>
<reference evidence="5" key="2">
    <citation type="submission" date="2020-10" db="UniProtKB">
        <authorList>
            <consortium name="WormBaseParasite"/>
        </authorList>
    </citation>
    <scope>IDENTIFICATION</scope>
</reference>
<feature type="signal peptide" evidence="2">
    <location>
        <begin position="1"/>
        <end position="19"/>
    </location>
</feature>
<evidence type="ECO:0000313" key="4">
    <source>
        <dbReference type="Proteomes" id="UP000492821"/>
    </source>
</evidence>
<keyword evidence="4" id="KW-1185">Reference proteome</keyword>
<protein>
    <submittedName>
        <fullName evidence="5">ANIS5_cation-bd domain-containing protein</fullName>
    </submittedName>
</protein>
<organism evidence="4 5">
    <name type="scientific">Panagrellus redivivus</name>
    <name type="common">Microworm</name>
    <dbReference type="NCBI Taxonomy" id="6233"/>
    <lineage>
        <taxon>Eukaryota</taxon>
        <taxon>Metazoa</taxon>
        <taxon>Ecdysozoa</taxon>
        <taxon>Nematoda</taxon>
        <taxon>Chromadorea</taxon>
        <taxon>Rhabditida</taxon>
        <taxon>Tylenchina</taxon>
        <taxon>Panagrolaimomorpha</taxon>
        <taxon>Panagrolaimoidea</taxon>
        <taxon>Panagrolaimidae</taxon>
        <taxon>Panagrellus</taxon>
    </lineage>
</organism>
<evidence type="ECO:0000259" key="3">
    <source>
        <dbReference type="Pfam" id="PF02520"/>
    </source>
</evidence>
<accession>A0A7E4WA39</accession>
<feature type="transmembrane region" description="Helical" evidence="1">
    <location>
        <begin position="195"/>
        <end position="214"/>
    </location>
</feature>
<keyword evidence="1" id="KW-1133">Transmembrane helix</keyword>
<evidence type="ECO:0000313" key="5">
    <source>
        <dbReference type="WBParaSite" id="Pan_g88.t1"/>
    </source>
</evidence>
<reference evidence="4" key="1">
    <citation type="journal article" date="2013" name="Genetics">
        <title>The draft genome and transcriptome of Panagrellus redivivus are shaped by the harsh demands of a free-living lifestyle.</title>
        <authorList>
            <person name="Srinivasan J."/>
            <person name="Dillman A.R."/>
            <person name="Macchietto M.G."/>
            <person name="Heikkinen L."/>
            <person name="Lakso M."/>
            <person name="Fracchia K.M."/>
            <person name="Antoshechkin I."/>
            <person name="Mortazavi A."/>
            <person name="Wong G."/>
            <person name="Sternberg P.W."/>
        </authorList>
    </citation>
    <scope>NUCLEOTIDE SEQUENCE [LARGE SCALE GENOMIC DNA]</scope>
    <source>
        <strain evidence="4">MT8872</strain>
    </source>
</reference>